<accession>A0A0B4G608</accession>
<dbReference type="EMBL" id="AZNH01000105">
    <property type="protein sequence ID" value="KID82040.1"/>
    <property type="molecule type" value="Genomic_DNA"/>
</dbReference>
<dbReference type="HOGENOM" id="CLU_973441_0_0_1"/>
<sequence>MSTETPSHGTESKSKTTASDALLATTPFGNQSAQLELMPQQIHLDNASIYNFTGYELRILPTPRKACVETPIPIKIIISSLPPGVTRLHLPSHTISKPKFLARSSPERSSNTLELQVSLVCSSAMMQVELKKKALERAATVPQDCLPDCDGTRARTRSSATWIKRLFTRRVRASEGSSDSSYLSPKVGPFPYTDLDDAKNSPQNGGDVRICTGCIKRERKQAARKEVKKPEEEDIWSQDEERRVVVFNTRKVEDWQPSTDFLDPSRCPGAAIPPSDMQIDGPMRIG</sequence>
<feature type="domain" description="SPT23/MGA2-like DNA-binding" evidence="2">
    <location>
        <begin position="206"/>
        <end position="258"/>
    </location>
</feature>
<feature type="region of interest" description="Disordered" evidence="1">
    <location>
        <begin position="257"/>
        <end position="286"/>
    </location>
</feature>
<dbReference type="Proteomes" id="UP000031192">
    <property type="component" value="Unassembled WGS sequence"/>
</dbReference>
<dbReference type="Pfam" id="PF25603">
    <property type="entry name" value="SPT23_MGA2_DBD"/>
    <property type="match status" value="2"/>
</dbReference>
<reference evidence="3 4" key="1">
    <citation type="journal article" date="2014" name="Proc. Natl. Acad. Sci. U.S.A.">
        <title>Trajectory and genomic determinants of fungal-pathogen speciation and host adaptation.</title>
        <authorList>
            <person name="Hu X."/>
            <person name="Xiao G."/>
            <person name="Zheng P."/>
            <person name="Shang Y."/>
            <person name="Su Y."/>
            <person name="Zhang X."/>
            <person name="Liu X."/>
            <person name="Zhan S."/>
            <person name="St Leger R.J."/>
            <person name="Wang C."/>
        </authorList>
    </citation>
    <scope>NUCLEOTIDE SEQUENCE [LARGE SCALE GENOMIC DNA]</scope>
    <source>
        <strain evidence="3 4">ARSEF 977</strain>
    </source>
</reference>
<dbReference type="AlphaFoldDB" id="A0A0B4G608"/>
<comment type="caution">
    <text evidence="3">The sequence shown here is derived from an EMBL/GenBank/DDBJ whole genome shotgun (WGS) entry which is preliminary data.</text>
</comment>
<keyword evidence="4" id="KW-1185">Reference proteome</keyword>
<dbReference type="InterPro" id="IPR057962">
    <property type="entry name" value="SPT23_MGA2_DBD"/>
</dbReference>
<evidence type="ECO:0000313" key="3">
    <source>
        <dbReference type="EMBL" id="KID82040.1"/>
    </source>
</evidence>
<evidence type="ECO:0000259" key="2">
    <source>
        <dbReference type="Pfam" id="PF25603"/>
    </source>
</evidence>
<evidence type="ECO:0000313" key="4">
    <source>
        <dbReference type="Proteomes" id="UP000031192"/>
    </source>
</evidence>
<name>A0A0B4G608_METGA</name>
<feature type="domain" description="SPT23/MGA2-like DNA-binding" evidence="2">
    <location>
        <begin position="55"/>
        <end position="137"/>
    </location>
</feature>
<gene>
    <name evidence="3" type="ORF">MGU_10610</name>
</gene>
<evidence type="ECO:0000256" key="1">
    <source>
        <dbReference type="SAM" id="MobiDB-lite"/>
    </source>
</evidence>
<protein>
    <submittedName>
        <fullName evidence="3">Ankyrin repeat protein</fullName>
    </submittedName>
</protein>
<proteinExistence type="predicted"/>
<organism evidence="3 4">
    <name type="scientific">Metarhizium guizhouense (strain ARSEF 977)</name>
    <dbReference type="NCBI Taxonomy" id="1276136"/>
    <lineage>
        <taxon>Eukaryota</taxon>
        <taxon>Fungi</taxon>
        <taxon>Dikarya</taxon>
        <taxon>Ascomycota</taxon>
        <taxon>Pezizomycotina</taxon>
        <taxon>Sordariomycetes</taxon>
        <taxon>Hypocreomycetidae</taxon>
        <taxon>Hypocreales</taxon>
        <taxon>Clavicipitaceae</taxon>
        <taxon>Metarhizium</taxon>
    </lineage>
</organism>